<proteinExistence type="predicted"/>
<evidence type="ECO:0000313" key="2">
    <source>
        <dbReference type="Proteomes" id="UP001163603"/>
    </source>
</evidence>
<dbReference type="EMBL" id="CM047747">
    <property type="protein sequence ID" value="KAJ0018029.1"/>
    <property type="molecule type" value="Genomic_DNA"/>
</dbReference>
<organism evidence="1 2">
    <name type="scientific">Pistacia integerrima</name>
    <dbReference type="NCBI Taxonomy" id="434235"/>
    <lineage>
        <taxon>Eukaryota</taxon>
        <taxon>Viridiplantae</taxon>
        <taxon>Streptophyta</taxon>
        <taxon>Embryophyta</taxon>
        <taxon>Tracheophyta</taxon>
        <taxon>Spermatophyta</taxon>
        <taxon>Magnoliopsida</taxon>
        <taxon>eudicotyledons</taxon>
        <taxon>Gunneridae</taxon>
        <taxon>Pentapetalae</taxon>
        <taxon>rosids</taxon>
        <taxon>malvids</taxon>
        <taxon>Sapindales</taxon>
        <taxon>Anacardiaceae</taxon>
        <taxon>Pistacia</taxon>
    </lineage>
</organism>
<sequence length="187" mass="20274">MSFQSMGSGRTESSFSDMSISGGGSGTGFGLSTNAESFSRNSKENSYLLFTSIIRLSTTAPPNGRDMQLVGDWSESGHSFQNYPNMNKQLFTNENILGLKDPNRPLPTGQAGDAGVVGLLKGRMQSANESMVPLSINCWPSFSGNETYVSIKFAASSMFDFRNVVIPVPLPALREAPSVRQNDVEWK</sequence>
<evidence type="ECO:0000313" key="1">
    <source>
        <dbReference type="EMBL" id="KAJ0018029.1"/>
    </source>
</evidence>
<name>A0ACC0XKB9_9ROSI</name>
<gene>
    <name evidence="1" type="ORF">Pint_12188</name>
</gene>
<keyword evidence="2" id="KW-1185">Reference proteome</keyword>
<accession>A0ACC0XKB9</accession>
<reference evidence="2" key="1">
    <citation type="journal article" date="2023" name="G3 (Bethesda)">
        <title>Genome assembly and association tests identify interacting loci associated with vigor, precocity, and sex in interspecific pistachio rootstocks.</title>
        <authorList>
            <person name="Palmer W."/>
            <person name="Jacygrad E."/>
            <person name="Sagayaradj S."/>
            <person name="Cavanaugh K."/>
            <person name="Han R."/>
            <person name="Bertier L."/>
            <person name="Beede B."/>
            <person name="Kafkas S."/>
            <person name="Golino D."/>
            <person name="Preece J."/>
            <person name="Michelmore R."/>
        </authorList>
    </citation>
    <scope>NUCLEOTIDE SEQUENCE [LARGE SCALE GENOMIC DNA]</scope>
</reference>
<comment type="caution">
    <text evidence="1">The sequence shown here is derived from an EMBL/GenBank/DDBJ whole genome shotgun (WGS) entry which is preliminary data.</text>
</comment>
<protein>
    <submittedName>
        <fullName evidence="1">Uncharacterized protein</fullName>
    </submittedName>
</protein>
<dbReference type="Proteomes" id="UP001163603">
    <property type="component" value="Chromosome 12"/>
</dbReference>